<keyword evidence="1" id="KW-0812">Transmembrane</keyword>
<evidence type="ECO:0000256" key="1">
    <source>
        <dbReference type="SAM" id="Phobius"/>
    </source>
</evidence>
<name>A0A9W8XD70_9PLEO</name>
<dbReference type="PANTHER" id="PTHR24305:SF103">
    <property type="entry name" value="P450, PUTATIVE (EUROFUNG)-RELATED"/>
    <property type="match status" value="1"/>
</dbReference>
<organism evidence="2 3">
    <name type="scientific">Didymosphaeria variabile</name>
    <dbReference type="NCBI Taxonomy" id="1932322"/>
    <lineage>
        <taxon>Eukaryota</taxon>
        <taxon>Fungi</taxon>
        <taxon>Dikarya</taxon>
        <taxon>Ascomycota</taxon>
        <taxon>Pezizomycotina</taxon>
        <taxon>Dothideomycetes</taxon>
        <taxon>Pleosporomycetidae</taxon>
        <taxon>Pleosporales</taxon>
        <taxon>Massarineae</taxon>
        <taxon>Didymosphaeriaceae</taxon>
        <taxon>Didymosphaeria</taxon>
    </lineage>
</organism>
<dbReference type="AlphaFoldDB" id="A0A9W8XD70"/>
<gene>
    <name evidence="2" type="ORF">N0V89_010583</name>
</gene>
<reference evidence="2" key="1">
    <citation type="submission" date="2022-10" db="EMBL/GenBank/DDBJ databases">
        <title>Tapping the CABI collections for fungal endophytes: first genome assemblies for Collariella, Neodidymelliopsis, Ascochyta clinopodiicola, Didymella pomorum, Didymosphaeria variabile, Neocosmospora piperis and Neocucurbitaria cava.</title>
        <authorList>
            <person name="Hill R."/>
        </authorList>
    </citation>
    <scope>NUCLEOTIDE SEQUENCE</scope>
    <source>
        <strain evidence="2">IMI 356815</strain>
    </source>
</reference>
<keyword evidence="3" id="KW-1185">Reference proteome</keyword>
<dbReference type="GO" id="GO:0004497">
    <property type="term" value="F:monooxygenase activity"/>
    <property type="evidence" value="ECO:0007669"/>
    <property type="project" value="InterPro"/>
</dbReference>
<feature type="transmembrane region" description="Helical" evidence="1">
    <location>
        <begin position="23"/>
        <end position="47"/>
    </location>
</feature>
<keyword evidence="1" id="KW-0472">Membrane</keyword>
<proteinExistence type="predicted"/>
<dbReference type="EMBL" id="JAPEUX010000008">
    <property type="protein sequence ID" value="KAJ4346652.1"/>
    <property type="molecule type" value="Genomic_DNA"/>
</dbReference>
<protein>
    <recommendedName>
        <fullName evidence="4">Cytochrome P450</fullName>
    </recommendedName>
</protein>
<dbReference type="RefSeq" id="XP_056066452.1">
    <property type="nucleotide sequence ID" value="XM_056219325.1"/>
</dbReference>
<dbReference type="GeneID" id="80914113"/>
<dbReference type="Pfam" id="PF00067">
    <property type="entry name" value="p450"/>
    <property type="match status" value="1"/>
</dbReference>
<dbReference type="InterPro" id="IPR050121">
    <property type="entry name" value="Cytochrome_P450_monoxygenase"/>
</dbReference>
<dbReference type="SUPFAM" id="SSF48264">
    <property type="entry name" value="Cytochrome P450"/>
    <property type="match status" value="1"/>
</dbReference>
<evidence type="ECO:0008006" key="4">
    <source>
        <dbReference type="Google" id="ProtNLM"/>
    </source>
</evidence>
<dbReference type="OrthoDB" id="1470350at2759"/>
<dbReference type="PANTHER" id="PTHR24305">
    <property type="entry name" value="CYTOCHROME P450"/>
    <property type="match status" value="1"/>
</dbReference>
<evidence type="ECO:0000313" key="2">
    <source>
        <dbReference type="EMBL" id="KAJ4346652.1"/>
    </source>
</evidence>
<sequence>MQFFLWMFLKMGSFILDLIQSPGITLCNVFFAGILCLILYLIIYIIYYRFFHPLAKYPGPFLASITDLWQVAEFLSLKQPYNLTALHEKYGQFVRYGPDKLSTTAEDSIPILYQKGGSRFPKTEFYDAYGAAHPNVFGIRDVALHSIRRRHMSHSFSISSVKKMECYLDDNIAILKRKIADYCDRDEPFDLGKLLHYYVIDVLGELAFSQSFGVQIADDESLVPPVVEHSLLAAATGAWPAMTFRLKRWLPLLPSKTLRKLFEGRAACAALAASCVRRRVAALRDNEDNKSAMADQRSDILTSLILAKHPDTKERLTQADLETEAFGFIIAGTHTTSATTSLLFHHLLHAPDIMERCVAEIETQLPPLGEERPAYSVTEVEASLPYLRQCIKENFRITPVFTMPLARRIVAPEGVVIDGAHIPQGTSVAEPQSLRILQGKLTYAQLVRRVKDLETQLNCATAESAYDPSPASTDPASIIEETPVDALATNASELQSRSLSDTVVSICVPITADRPITLHFCEFVRGGRHLPGPGILFSFTKINERDRETP</sequence>
<dbReference type="GO" id="GO:0016705">
    <property type="term" value="F:oxidoreductase activity, acting on paired donors, with incorporation or reduction of molecular oxygen"/>
    <property type="evidence" value="ECO:0007669"/>
    <property type="project" value="InterPro"/>
</dbReference>
<comment type="caution">
    <text evidence="2">The sequence shown here is derived from an EMBL/GenBank/DDBJ whole genome shotgun (WGS) entry which is preliminary data.</text>
</comment>
<evidence type="ECO:0000313" key="3">
    <source>
        <dbReference type="Proteomes" id="UP001140513"/>
    </source>
</evidence>
<keyword evidence="1" id="KW-1133">Transmembrane helix</keyword>
<accession>A0A9W8XD70</accession>
<dbReference type="Gene3D" id="1.10.630.10">
    <property type="entry name" value="Cytochrome P450"/>
    <property type="match status" value="1"/>
</dbReference>
<dbReference type="GO" id="GO:0020037">
    <property type="term" value="F:heme binding"/>
    <property type="evidence" value="ECO:0007669"/>
    <property type="project" value="InterPro"/>
</dbReference>
<dbReference type="InterPro" id="IPR036396">
    <property type="entry name" value="Cyt_P450_sf"/>
</dbReference>
<dbReference type="GO" id="GO:0005506">
    <property type="term" value="F:iron ion binding"/>
    <property type="evidence" value="ECO:0007669"/>
    <property type="project" value="InterPro"/>
</dbReference>
<dbReference type="InterPro" id="IPR001128">
    <property type="entry name" value="Cyt_P450"/>
</dbReference>
<dbReference type="Proteomes" id="UP001140513">
    <property type="component" value="Unassembled WGS sequence"/>
</dbReference>